<proteinExistence type="predicted"/>
<evidence type="ECO:0000256" key="1">
    <source>
        <dbReference type="SAM" id="Phobius"/>
    </source>
</evidence>
<feature type="transmembrane region" description="Helical" evidence="1">
    <location>
        <begin position="6"/>
        <end position="24"/>
    </location>
</feature>
<keyword evidence="1" id="KW-1133">Transmembrane helix</keyword>
<protein>
    <submittedName>
        <fullName evidence="2">Uncharacterized protein</fullName>
    </submittedName>
</protein>
<dbReference type="AlphaFoldDB" id="A0A0E9VD64"/>
<sequence>MTNIQIGFYIMLVLLSFLFKKQTLRATEMQFRCNWPGREVDRLTA</sequence>
<accession>A0A0E9VD64</accession>
<keyword evidence="1" id="KW-0812">Transmembrane</keyword>
<organism evidence="2">
    <name type="scientific">Anguilla anguilla</name>
    <name type="common">European freshwater eel</name>
    <name type="synonym">Muraena anguilla</name>
    <dbReference type="NCBI Taxonomy" id="7936"/>
    <lineage>
        <taxon>Eukaryota</taxon>
        <taxon>Metazoa</taxon>
        <taxon>Chordata</taxon>
        <taxon>Craniata</taxon>
        <taxon>Vertebrata</taxon>
        <taxon>Euteleostomi</taxon>
        <taxon>Actinopterygii</taxon>
        <taxon>Neopterygii</taxon>
        <taxon>Teleostei</taxon>
        <taxon>Anguilliformes</taxon>
        <taxon>Anguillidae</taxon>
        <taxon>Anguilla</taxon>
    </lineage>
</organism>
<reference evidence="2" key="1">
    <citation type="submission" date="2014-11" db="EMBL/GenBank/DDBJ databases">
        <authorList>
            <person name="Amaro Gonzalez C."/>
        </authorList>
    </citation>
    <scope>NUCLEOTIDE SEQUENCE</scope>
</reference>
<keyword evidence="1" id="KW-0472">Membrane</keyword>
<name>A0A0E9VD64_ANGAN</name>
<dbReference type="EMBL" id="GBXM01032585">
    <property type="protein sequence ID" value="JAH75992.1"/>
    <property type="molecule type" value="Transcribed_RNA"/>
</dbReference>
<reference evidence="2" key="2">
    <citation type="journal article" date="2015" name="Fish Shellfish Immunol.">
        <title>Early steps in the European eel (Anguilla anguilla)-Vibrio vulnificus interaction in the gills: Role of the RtxA13 toxin.</title>
        <authorList>
            <person name="Callol A."/>
            <person name="Pajuelo D."/>
            <person name="Ebbesson L."/>
            <person name="Teles M."/>
            <person name="MacKenzie S."/>
            <person name="Amaro C."/>
        </authorList>
    </citation>
    <scope>NUCLEOTIDE SEQUENCE</scope>
</reference>
<evidence type="ECO:0000313" key="2">
    <source>
        <dbReference type="EMBL" id="JAH75992.1"/>
    </source>
</evidence>